<gene>
    <name evidence="2" type="ORF">AMORRO_LOCUS4324</name>
</gene>
<accession>A0A9N9AAV6</accession>
<sequence length="49" mass="5658">GKGKRKSMEVEEGVEASINFTQIEQYQQPRAEQEPVVGAEEIRNRRKNL</sequence>
<protein>
    <submittedName>
        <fullName evidence="2">8735_t:CDS:1</fullName>
    </submittedName>
</protein>
<proteinExistence type="predicted"/>
<organism evidence="2 3">
    <name type="scientific">Acaulospora morrowiae</name>
    <dbReference type="NCBI Taxonomy" id="94023"/>
    <lineage>
        <taxon>Eukaryota</taxon>
        <taxon>Fungi</taxon>
        <taxon>Fungi incertae sedis</taxon>
        <taxon>Mucoromycota</taxon>
        <taxon>Glomeromycotina</taxon>
        <taxon>Glomeromycetes</taxon>
        <taxon>Diversisporales</taxon>
        <taxon>Acaulosporaceae</taxon>
        <taxon>Acaulospora</taxon>
    </lineage>
</organism>
<dbReference type="EMBL" id="CAJVPV010002318">
    <property type="protein sequence ID" value="CAG8523520.1"/>
    <property type="molecule type" value="Genomic_DNA"/>
</dbReference>
<feature type="region of interest" description="Disordered" evidence="1">
    <location>
        <begin position="27"/>
        <end position="49"/>
    </location>
</feature>
<dbReference type="Proteomes" id="UP000789342">
    <property type="component" value="Unassembled WGS sequence"/>
</dbReference>
<name>A0A9N9AAV6_9GLOM</name>
<dbReference type="OrthoDB" id="2422341at2759"/>
<feature type="non-terminal residue" evidence="2">
    <location>
        <position position="1"/>
    </location>
</feature>
<comment type="caution">
    <text evidence="2">The sequence shown here is derived from an EMBL/GenBank/DDBJ whole genome shotgun (WGS) entry which is preliminary data.</text>
</comment>
<dbReference type="AlphaFoldDB" id="A0A9N9AAV6"/>
<keyword evidence="3" id="KW-1185">Reference proteome</keyword>
<evidence type="ECO:0000313" key="2">
    <source>
        <dbReference type="EMBL" id="CAG8523520.1"/>
    </source>
</evidence>
<evidence type="ECO:0000313" key="3">
    <source>
        <dbReference type="Proteomes" id="UP000789342"/>
    </source>
</evidence>
<evidence type="ECO:0000256" key="1">
    <source>
        <dbReference type="SAM" id="MobiDB-lite"/>
    </source>
</evidence>
<reference evidence="2" key="1">
    <citation type="submission" date="2021-06" db="EMBL/GenBank/DDBJ databases">
        <authorList>
            <person name="Kallberg Y."/>
            <person name="Tangrot J."/>
            <person name="Rosling A."/>
        </authorList>
    </citation>
    <scope>NUCLEOTIDE SEQUENCE</scope>
    <source>
        <strain evidence="2">CL551</strain>
    </source>
</reference>